<feature type="compositionally biased region" description="Basic and acidic residues" evidence="1">
    <location>
        <begin position="76"/>
        <end position="86"/>
    </location>
</feature>
<proteinExistence type="predicted"/>
<gene>
    <name evidence="2" type="ORF">SCF082_LOCUS41488</name>
</gene>
<organism evidence="2 3">
    <name type="scientific">Durusdinium trenchii</name>
    <dbReference type="NCBI Taxonomy" id="1381693"/>
    <lineage>
        <taxon>Eukaryota</taxon>
        <taxon>Sar</taxon>
        <taxon>Alveolata</taxon>
        <taxon>Dinophyceae</taxon>
        <taxon>Suessiales</taxon>
        <taxon>Symbiodiniaceae</taxon>
        <taxon>Durusdinium</taxon>
    </lineage>
</organism>
<feature type="compositionally biased region" description="Low complexity" evidence="1">
    <location>
        <begin position="960"/>
        <end position="974"/>
    </location>
</feature>
<feature type="region of interest" description="Disordered" evidence="1">
    <location>
        <begin position="71"/>
        <end position="95"/>
    </location>
</feature>
<comment type="caution">
    <text evidence="2">The sequence shown here is derived from an EMBL/GenBank/DDBJ whole genome shotgun (WGS) entry which is preliminary data.</text>
</comment>
<evidence type="ECO:0000313" key="2">
    <source>
        <dbReference type="EMBL" id="CAK9087773.1"/>
    </source>
</evidence>
<feature type="compositionally biased region" description="Basic and acidic residues" evidence="1">
    <location>
        <begin position="828"/>
        <end position="844"/>
    </location>
</feature>
<feature type="compositionally biased region" description="Polar residues" evidence="1">
    <location>
        <begin position="734"/>
        <end position="745"/>
    </location>
</feature>
<accession>A0ABP0QJG1</accession>
<dbReference type="Proteomes" id="UP001642464">
    <property type="component" value="Unassembled WGS sequence"/>
</dbReference>
<feature type="region of interest" description="Disordered" evidence="1">
    <location>
        <begin position="948"/>
        <end position="1007"/>
    </location>
</feature>
<evidence type="ECO:0000256" key="1">
    <source>
        <dbReference type="SAM" id="MobiDB-lite"/>
    </source>
</evidence>
<feature type="compositionally biased region" description="Basic residues" evidence="1">
    <location>
        <begin position="977"/>
        <end position="986"/>
    </location>
</feature>
<feature type="region of interest" description="Disordered" evidence="1">
    <location>
        <begin position="814"/>
        <end position="936"/>
    </location>
</feature>
<dbReference type="EMBL" id="CAXAMM010039618">
    <property type="protein sequence ID" value="CAK9087773.1"/>
    <property type="molecule type" value="Genomic_DNA"/>
</dbReference>
<feature type="region of interest" description="Disordered" evidence="1">
    <location>
        <begin position="1"/>
        <end position="29"/>
    </location>
</feature>
<reference evidence="2 3" key="1">
    <citation type="submission" date="2024-02" db="EMBL/GenBank/DDBJ databases">
        <authorList>
            <person name="Chen Y."/>
            <person name="Shah S."/>
            <person name="Dougan E. K."/>
            <person name="Thang M."/>
            <person name="Chan C."/>
        </authorList>
    </citation>
    <scope>NUCLEOTIDE SEQUENCE [LARGE SCALE GENOMIC DNA]</scope>
</reference>
<feature type="compositionally biased region" description="Basic and acidic residues" evidence="1">
    <location>
        <begin position="765"/>
        <end position="778"/>
    </location>
</feature>
<sequence length="1040" mass="116490">MLEPSAIHSYEPPAYRNNPPSPSEGLPPSLPFHCAVLESADSSGGPSPALLHSLREKGCKLILAQVEDLEDLEEGGTARETEEHTDSSPLRRHSLAPRAYRPTSLNREWYDAVFDKVLSITGEEGRGNSPLERFFADEGLPASQAVCFACTDAGSKAFGAVDAGLVLAPSHNKVWRREEEAVHLPGADCALSQSPTARHLAWLHEVFTQKLWCCCMWLAPAPEELRHHAGLPSDGPSAYERATITSVASGTLQALGHPPWASASRWEPWKENEEIYPCMAQLGDELCACPDWTPLEPRFRSRGSLRELVALPKVVLYCHSLDVGLAKVHHLMEAQDMNNLSVRVSSNRLCSLCREGIAATEMSVTLVSCSHQNWPDICIRSSLLCEHLPKNFKFYGKPMVDISKGKAMLQAAYQDENGQILLVRAWHRLCKDDGRGDVELNVNVGNDSSTSSVHVQKASAYWGMPRKDAAEVDIIFSNPRRGTRYTVEKVVSVIANSGRKRKGLAFSDLELRDVLKASGRTQPVLLAAVLVITDAWRDSYMQMHELAGEQGDLSLEEKRRVRRFNAHEDTRRLQPFSQIQERPQSQEIAQKFGRSVKADLEAHLSKLTQEDWLKRLNAIRQPLSEADVTNLTEFRILAQLLEEIGRCEEEELSNGIPSYESLLKQNRALRSELADLHAFFNISVDPPKGPDEALPLQDADRGMVSGKEPIEEHLLDNTATAMQETEWQQEEAAGNQQGSDMQNTKPRQETLKSQETPEQEEEETESGRRGTDVEHSGQEQENQQHTVPLSAAAHLLFHPLGGALKAGLGLWKHSHTSGSTGETQQQEQQDKARKQDETGAERQEPTNSEEAENTGKMQEQEQEEQETGNQHEMDTPELSEHTGIAQEEEQHENDADMKHATGVKHAMPQQEETNQGEAENRGATQEQEQEQQETGNQHDMALKMQYHTTQALHKKRSSMKKMLTSSMQQMSTMQCMNRRKQTKKRQNTVEQRSSRSSKSKRLATSMARKMRCHVMEWTQRRPCQSRVQVISVPPVGSESL</sequence>
<protein>
    <submittedName>
        <fullName evidence="2">Uncharacterized protein</fullName>
    </submittedName>
</protein>
<feature type="compositionally biased region" description="Basic and acidic residues" evidence="1">
    <location>
        <begin position="869"/>
        <end position="880"/>
    </location>
</feature>
<keyword evidence="3" id="KW-1185">Reference proteome</keyword>
<feature type="region of interest" description="Disordered" evidence="1">
    <location>
        <begin position="725"/>
        <end position="785"/>
    </location>
</feature>
<name>A0ABP0QJG1_9DINO</name>
<evidence type="ECO:0000313" key="3">
    <source>
        <dbReference type="Proteomes" id="UP001642464"/>
    </source>
</evidence>
<feature type="compositionally biased region" description="Low complexity" evidence="1">
    <location>
        <begin position="814"/>
        <end position="827"/>
    </location>
</feature>